<dbReference type="GO" id="GO:0009411">
    <property type="term" value="P:response to UV"/>
    <property type="evidence" value="ECO:0007669"/>
    <property type="project" value="TreeGrafter"/>
</dbReference>
<dbReference type="GO" id="GO:0005634">
    <property type="term" value="C:nucleus"/>
    <property type="evidence" value="ECO:0007669"/>
    <property type="project" value="TreeGrafter"/>
</dbReference>
<dbReference type="GO" id="GO:0031297">
    <property type="term" value="P:replication fork processing"/>
    <property type="evidence" value="ECO:0007669"/>
    <property type="project" value="TreeGrafter"/>
</dbReference>
<evidence type="ECO:0000256" key="4">
    <source>
        <dbReference type="ARBA" id="ARBA00026139"/>
    </source>
</evidence>
<evidence type="ECO:0000256" key="6">
    <source>
        <dbReference type="ARBA" id="ARBA00044768"/>
    </source>
</evidence>
<name>A0A818UPC0_9BILA</name>
<dbReference type="EMBL" id="CAJOBB010000536">
    <property type="protein sequence ID" value="CAF3701060.1"/>
    <property type="molecule type" value="Genomic_DNA"/>
</dbReference>
<comment type="catalytic activity">
    <reaction evidence="7">
        <text>DNA(n) + a 2'-deoxyribonucleoside 5'-triphosphate = DNA(n+1) + diphosphate</text>
        <dbReference type="Rhea" id="RHEA:22508"/>
        <dbReference type="Rhea" id="RHEA-COMP:17339"/>
        <dbReference type="Rhea" id="RHEA-COMP:17340"/>
        <dbReference type="ChEBI" id="CHEBI:33019"/>
        <dbReference type="ChEBI" id="CHEBI:61560"/>
        <dbReference type="ChEBI" id="CHEBI:173112"/>
        <dbReference type="EC" id="2.7.7.7"/>
    </reaction>
    <physiologicalReaction direction="left-to-right" evidence="7">
        <dbReference type="Rhea" id="RHEA:22509"/>
    </physiologicalReaction>
</comment>
<keyword evidence="3" id="KW-0548">Nucleotidyltransferase</keyword>
<dbReference type="GO" id="GO:0042276">
    <property type="term" value="P:error-prone translesion synthesis"/>
    <property type="evidence" value="ECO:0007669"/>
    <property type="project" value="InterPro"/>
</dbReference>
<comment type="catalytic activity">
    <reaction evidence="5">
        <text>ssDNA + n NTP = ssDNA/pppN(pN)n-1 hybrid + (n-1) diphosphate.</text>
        <dbReference type="EC" id="2.7.7.102"/>
    </reaction>
</comment>
<dbReference type="EMBL" id="CAJNOE010000504">
    <property type="protein sequence ID" value="CAF1247862.1"/>
    <property type="molecule type" value="Genomic_DNA"/>
</dbReference>
<organism evidence="9 10">
    <name type="scientific">Adineta steineri</name>
    <dbReference type="NCBI Taxonomy" id="433720"/>
    <lineage>
        <taxon>Eukaryota</taxon>
        <taxon>Metazoa</taxon>
        <taxon>Spiralia</taxon>
        <taxon>Gnathifera</taxon>
        <taxon>Rotifera</taxon>
        <taxon>Eurotatoria</taxon>
        <taxon>Bdelloidea</taxon>
        <taxon>Adinetida</taxon>
        <taxon>Adinetidae</taxon>
        <taxon>Adineta</taxon>
    </lineage>
</organism>
<dbReference type="Proteomes" id="UP000663868">
    <property type="component" value="Unassembled WGS sequence"/>
</dbReference>
<gene>
    <name evidence="8" type="ORF">IZO911_LOCUS31175</name>
    <name evidence="9" type="ORF">KXQ929_LOCUS11046</name>
</gene>
<evidence type="ECO:0000256" key="7">
    <source>
        <dbReference type="ARBA" id="ARBA00047303"/>
    </source>
</evidence>
<dbReference type="PANTHER" id="PTHR31399">
    <property type="entry name" value="DNA-DIRECTED PRIMASE / POLYMERASE PROTEIN"/>
    <property type="match status" value="1"/>
</dbReference>
<evidence type="ECO:0000256" key="2">
    <source>
        <dbReference type="ARBA" id="ARBA00012417"/>
    </source>
</evidence>
<accession>A0A818UPC0</accession>
<dbReference type="EC" id="2.7.7.7" evidence="2"/>
<comment type="caution">
    <text evidence="9">The sequence shown here is derived from an EMBL/GenBank/DDBJ whole genome shotgun (WGS) entry which is preliminary data.</text>
</comment>
<dbReference type="AlphaFoldDB" id="A0A818UPC0"/>
<evidence type="ECO:0000256" key="1">
    <source>
        <dbReference type="ARBA" id="ARBA00009762"/>
    </source>
</evidence>
<protein>
    <recommendedName>
        <fullName evidence="4">DNA-directed primase/polymerase protein</fullName>
        <ecNumber evidence="6">2.7.7.102</ecNumber>
        <ecNumber evidence="2">2.7.7.7</ecNumber>
    </recommendedName>
</protein>
<evidence type="ECO:0000313" key="9">
    <source>
        <dbReference type="EMBL" id="CAF3701060.1"/>
    </source>
</evidence>
<sequence length="463" mass="54165">MRLFPNKIITYRISDLINLSSNKNIKNSDICISIEINTNSRRFCYLTINELITLYQNSPVLERSLYELISPNSKVKAYIDFEYYIDNNPDIQNSQIGISCCLKMLHLFLNFEQNIEPNKYINLILKQFLVLESSNSKKISYHLIHSNPSILFENNITLGLFIKVSIHYFLYLTAIHKCPSFNINVTLQKYSICDLITLLMPHINLIRTCCAQCYIYTKYITAAEIAYLLVLNKQNQYTLAIDLSVYTRNQQFRLFDSVKINKTNSLLQTTTFPFDHDSKNFYDEILKKSLITYSDLIDVPIVFLKDDHFLCKSTETIYETLSENYSFINFNNINTHSNIYFKHGSHFTGTSNSIKSNIPSEIITRISTNEFEQDMQQFRPFVEKLIQSDNKHQGFIRSCVRGNRNTDVLFFNIGGNYRYCPRKRAHHQQNTTAVLIDMKNRTFSIRCKDQACNNTVLVWNKIE</sequence>
<evidence type="ECO:0000313" key="8">
    <source>
        <dbReference type="EMBL" id="CAF1247862.1"/>
    </source>
</evidence>
<keyword evidence="3" id="KW-0808">Transferase</keyword>
<evidence type="ECO:0000256" key="3">
    <source>
        <dbReference type="ARBA" id="ARBA00022932"/>
    </source>
</evidence>
<comment type="similarity">
    <text evidence="1">Belongs to the eukaryotic-type primase small subunit family.</text>
</comment>
<dbReference type="GO" id="GO:0005759">
    <property type="term" value="C:mitochondrial matrix"/>
    <property type="evidence" value="ECO:0007669"/>
    <property type="project" value="TreeGrafter"/>
</dbReference>
<dbReference type="GO" id="GO:0006264">
    <property type="term" value="P:mitochondrial DNA replication"/>
    <property type="evidence" value="ECO:0007669"/>
    <property type="project" value="TreeGrafter"/>
</dbReference>
<dbReference type="EC" id="2.7.7.102" evidence="6"/>
<dbReference type="Proteomes" id="UP000663860">
    <property type="component" value="Unassembled WGS sequence"/>
</dbReference>
<dbReference type="GO" id="GO:0003887">
    <property type="term" value="F:DNA-directed DNA polymerase activity"/>
    <property type="evidence" value="ECO:0007669"/>
    <property type="project" value="UniProtKB-KW"/>
</dbReference>
<dbReference type="GO" id="GO:0003682">
    <property type="term" value="F:chromatin binding"/>
    <property type="evidence" value="ECO:0007669"/>
    <property type="project" value="TreeGrafter"/>
</dbReference>
<evidence type="ECO:0000256" key="5">
    <source>
        <dbReference type="ARBA" id="ARBA00044677"/>
    </source>
</evidence>
<proteinExistence type="inferred from homology"/>
<evidence type="ECO:0000313" key="10">
    <source>
        <dbReference type="Proteomes" id="UP000663868"/>
    </source>
</evidence>
<reference evidence="9" key="1">
    <citation type="submission" date="2021-02" db="EMBL/GenBank/DDBJ databases">
        <authorList>
            <person name="Nowell W R."/>
        </authorList>
    </citation>
    <scope>NUCLEOTIDE SEQUENCE</scope>
</reference>
<keyword evidence="3" id="KW-0239">DNA-directed DNA polymerase</keyword>
<dbReference type="PANTHER" id="PTHR31399:SF0">
    <property type="entry name" value="DNA-DIRECTED PRIMASE_POLYMERASE PROTEIN"/>
    <property type="match status" value="1"/>
</dbReference>
<dbReference type="InterPro" id="IPR044917">
    <property type="entry name" value="PRIMPOL"/>
</dbReference>